<feature type="transmembrane region" description="Helical" evidence="2">
    <location>
        <begin position="50"/>
        <end position="69"/>
    </location>
</feature>
<comment type="caution">
    <text evidence="3">The sequence shown here is derived from an EMBL/GenBank/DDBJ whole genome shotgun (WGS) entry which is preliminary data.</text>
</comment>
<dbReference type="InterPro" id="IPR006311">
    <property type="entry name" value="TAT_signal"/>
</dbReference>
<sequence length="209" mass="22719">MTDPLDRLRAADPARTHTDPDPRGSQALALLERVLDTPAEPLPKRNRRRLMAAVTGTAVAAAVAGFFVATPAAAYTVDKRPDGSVHFSFRAERLKDTAKLNKELARAGARTVVMRMVAADRCTEALDMDPAFPFLTTATPEDLERAPVAYRVADGDVIITVRPEKIPAVDTLSFGYATRTDRDGRTTIVVPAVVRTLPSCMAIPERLPR</sequence>
<evidence type="ECO:0000256" key="2">
    <source>
        <dbReference type="SAM" id="Phobius"/>
    </source>
</evidence>
<keyword evidence="4" id="KW-1185">Reference proteome</keyword>
<evidence type="ECO:0000313" key="4">
    <source>
        <dbReference type="Proteomes" id="UP001595816"/>
    </source>
</evidence>
<organism evidence="3 4">
    <name type="scientific">Hamadaea flava</name>
    <dbReference type="NCBI Taxonomy" id="1742688"/>
    <lineage>
        <taxon>Bacteria</taxon>
        <taxon>Bacillati</taxon>
        <taxon>Actinomycetota</taxon>
        <taxon>Actinomycetes</taxon>
        <taxon>Micromonosporales</taxon>
        <taxon>Micromonosporaceae</taxon>
        <taxon>Hamadaea</taxon>
    </lineage>
</organism>
<dbReference type="Proteomes" id="UP001595816">
    <property type="component" value="Unassembled WGS sequence"/>
</dbReference>
<dbReference type="RefSeq" id="WP_253762084.1">
    <property type="nucleotide sequence ID" value="NZ_JAMZDZ010000001.1"/>
</dbReference>
<evidence type="ECO:0000313" key="3">
    <source>
        <dbReference type="EMBL" id="MFC4136909.1"/>
    </source>
</evidence>
<name>A0ABV8M2H3_9ACTN</name>
<dbReference type="EMBL" id="JBHSAY010000035">
    <property type="protein sequence ID" value="MFC4136909.1"/>
    <property type="molecule type" value="Genomic_DNA"/>
</dbReference>
<feature type="compositionally biased region" description="Basic and acidic residues" evidence="1">
    <location>
        <begin position="1"/>
        <end position="22"/>
    </location>
</feature>
<dbReference type="PROSITE" id="PS51318">
    <property type="entry name" value="TAT"/>
    <property type="match status" value="1"/>
</dbReference>
<accession>A0ABV8M2H3</accession>
<keyword evidence="2" id="KW-0472">Membrane</keyword>
<keyword evidence="2" id="KW-0812">Transmembrane</keyword>
<keyword evidence="2" id="KW-1133">Transmembrane helix</keyword>
<evidence type="ECO:0008006" key="5">
    <source>
        <dbReference type="Google" id="ProtNLM"/>
    </source>
</evidence>
<gene>
    <name evidence="3" type="ORF">ACFOZ4_40425</name>
</gene>
<reference evidence="4" key="1">
    <citation type="journal article" date="2019" name="Int. J. Syst. Evol. Microbiol.">
        <title>The Global Catalogue of Microorganisms (GCM) 10K type strain sequencing project: providing services to taxonomists for standard genome sequencing and annotation.</title>
        <authorList>
            <consortium name="The Broad Institute Genomics Platform"/>
            <consortium name="The Broad Institute Genome Sequencing Center for Infectious Disease"/>
            <person name="Wu L."/>
            <person name="Ma J."/>
        </authorList>
    </citation>
    <scope>NUCLEOTIDE SEQUENCE [LARGE SCALE GENOMIC DNA]</scope>
    <source>
        <strain evidence="4">CGMCC 4.7289</strain>
    </source>
</reference>
<feature type="region of interest" description="Disordered" evidence="1">
    <location>
        <begin position="1"/>
        <end position="25"/>
    </location>
</feature>
<proteinExistence type="predicted"/>
<protein>
    <recommendedName>
        <fullName evidence="5">Tat pathway signal sequence domain protein</fullName>
    </recommendedName>
</protein>
<evidence type="ECO:0000256" key="1">
    <source>
        <dbReference type="SAM" id="MobiDB-lite"/>
    </source>
</evidence>